<dbReference type="AlphaFoldDB" id="A0A9D3MGY0"/>
<feature type="region of interest" description="Disordered" evidence="1">
    <location>
        <begin position="196"/>
        <end position="256"/>
    </location>
</feature>
<feature type="compositionally biased region" description="Basic residues" evidence="1">
    <location>
        <begin position="225"/>
        <end position="241"/>
    </location>
</feature>
<feature type="compositionally biased region" description="Polar residues" evidence="1">
    <location>
        <begin position="196"/>
        <end position="211"/>
    </location>
</feature>
<dbReference type="EMBL" id="JAFIRN010000006">
    <property type="protein sequence ID" value="KAG5847806.1"/>
    <property type="molecule type" value="Genomic_DNA"/>
</dbReference>
<dbReference type="InterPro" id="IPR013783">
    <property type="entry name" value="Ig-like_fold"/>
</dbReference>
<gene>
    <name evidence="3" type="ORF">ANANG_G00130110</name>
</gene>
<evidence type="ECO:0000313" key="3">
    <source>
        <dbReference type="EMBL" id="KAG5847806.1"/>
    </source>
</evidence>
<organism evidence="3 4">
    <name type="scientific">Anguilla anguilla</name>
    <name type="common">European freshwater eel</name>
    <name type="synonym">Muraena anguilla</name>
    <dbReference type="NCBI Taxonomy" id="7936"/>
    <lineage>
        <taxon>Eukaryota</taxon>
        <taxon>Metazoa</taxon>
        <taxon>Chordata</taxon>
        <taxon>Craniata</taxon>
        <taxon>Vertebrata</taxon>
        <taxon>Euteleostomi</taxon>
        <taxon>Actinopterygii</taxon>
        <taxon>Neopterygii</taxon>
        <taxon>Teleostei</taxon>
        <taxon>Anguilliformes</taxon>
        <taxon>Anguillidae</taxon>
        <taxon>Anguilla</taxon>
    </lineage>
</organism>
<evidence type="ECO:0008006" key="5">
    <source>
        <dbReference type="Google" id="ProtNLM"/>
    </source>
</evidence>
<keyword evidence="2" id="KW-1133">Transmembrane helix</keyword>
<feature type="compositionally biased region" description="Polar residues" evidence="1">
    <location>
        <begin position="243"/>
        <end position="256"/>
    </location>
</feature>
<sequence>MDIQRQVVSLLLVTTAAPSAPSEALRIRVSWDRCPRPNGTSPRDCQWISSGLVLANQGSVSLASANRTEEWRGDRLVRQVSGSSGSTLTLVDPGLEDSGWYRCSVCMEIPSLRCLFGNGTEVVVIVGSINFIRAYHAHSRDVYLCFNFKHVKGAVVPWWVWVVVGAGSVFLVVTLVGIVILCWRCRVRMERESRQNPVYSNTQGLKHSVASSRPLPGPGPGPTPKLKHTSLTRPCPKHPRTPQRPTTSGPKRSLNS</sequence>
<dbReference type="Proteomes" id="UP001044222">
    <property type="component" value="Chromosome 6"/>
</dbReference>
<comment type="caution">
    <text evidence="3">The sequence shown here is derived from an EMBL/GenBank/DDBJ whole genome shotgun (WGS) entry which is preliminary data.</text>
</comment>
<evidence type="ECO:0000313" key="4">
    <source>
        <dbReference type="Proteomes" id="UP001044222"/>
    </source>
</evidence>
<feature type="transmembrane region" description="Helical" evidence="2">
    <location>
        <begin position="158"/>
        <end position="183"/>
    </location>
</feature>
<reference evidence="3" key="1">
    <citation type="submission" date="2021-01" db="EMBL/GenBank/DDBJ databases">
        <title>A chromosome-scale assembly of European eel, Anguilla anguilla.</title>
        <authorList>
            <person name="Henkel C."/>
            <person name="Jong-Raadsen S.A."/>
            <person name="Dufour S."/>
            <person name="Weltzien F.-A."/>
            <person name="Palstra A.P."/>
            <person name="Pelster B."/>
            <person name="Spaink H.P."/>
            <person name="Van Den Thillart G.E."/>
            <person name="Jansen H."/>
            <person name="Zahm M."/>
            <person name="Klopp C."/>
            <person name="Cedric C."/>
            <person name="Louis A."/>
            <person name="Berthelot C."/>
            <person name="Parey E."/>
            <person name="Roest Crollius H."/>
            <person name="Montfort J."/>
            <person name="Robinson-Rechavi M."/>
            <person name="Bucao C."/>
            <person name="Bouchez O."/>
            <person name="Gislard M."/>
            <person name="Lluch J."/>
            <person name="Milhes M."/>
            <person name="Lampietro C."/>
            <person name="Lopez Roques C."/>
            <person name="Donnadieu C."/>
            <person name="Braasch I."/>
            <person name="Desvignes T."/>
            <person name="Postlethwait J."/>
            <person name="Bobe J."/>
            <person name="Guiguen Y."/>
            <person name="Dirks R."/>
        </authorList>
    </citation>
    <scope>NUCLEOTIDE SEQUENCE</scope>
    <source>
        <strain evidence="3">Tag_6206</strain>
        <tissue evidence="3">Liver</tissue>
    </source>
</reference>
<name>A0A9D3MGY0_ANGAN</name>
<proteinExistence type="predicted"/>
<dbReference type="InterPro" id="IPR036179">
    <property type="entry name" value="Ig-like_dom_sf"/>
</dbReference>
<keyword evidence="4" id="KW-1185">Reference proteome</keyword>
<accession>A0A9D3MGY0</accession>
<dbReference type="SUPFAM" id="SSF48726">
    <property type="entry name" value="Immunoglobulin"/>
    <property type="match status" value="1"/>
</dbReference>
<evidence type="ECO:0000256" key="2">
    <source>
        <dbReference type="SAM" id="Phobius"/>
    </source>
</evidence>
<dbReference type="Gene3D" id="2.60.40.10">
    <property type="entry name" value="Immunoglobulins"/>
    <property type="match status" value="1"/>
</dbReference>
<keyword evidence="2" id="KW-0812">Transmembrane</keyword>
<keyword evidence="2" id="KW-0472">Membrane</keyword>
<evidence type="ECO:0000256" key="1">
    <source>
        <dbReference type="SAM" id="MobiDB-lite"/>
    </source>
</evidence>
<protein>
    <recommendedName>
        <fullName evidence="5">Ig-like domain-containing protein</fullName>
    </recommendedName>
</protein>